<dbReference type="RefSeq" id="XP_056471651.1">
    <property type="nucleotide sequence ID" value="XM_056620845.1"/>
</dbReference>
<accession>A0A9W9K1I3</accession>
<gene>
    <name evidence="1" type="ORF">N7532_008353</name>
</gene>
<dbReference type="EMBL" id="JAPQKI010000009">
    <property type="protein sequence ID" value="KAJ5089669.1"/>
    <property type="molecule type" value="Genomic_DNA"/>
</dbReference>
<dbReference type="Proteomes" id="UP001149074">
    <property type="component" value="Unassembled WGS sequence"/>
</dbReference>
<name>A0A9W9K1I3_9EURO</name>
<comment type="caution">
    <text evidence="1">The sequence shown here is derived from an EMBL/GenBank/DDBJ whole genome shotgun (WGS) entry which is preliminary data.</text>
</comment>
<evidence type="ECO:0000313" key="1">
    <source>
        <dbReference type="EMBL" id="KAJ5089669.1"/>
    </source>
</evidence>
<evidence type="ECO:0000313" key="2">
    <source>
        <dbReference type="Proteomes" id="UP001149074"/>
    </source>
</evidence>
<dbReference type="AlphaFoldDB" id="A0A9W9K1I3"/>
<dbReference type="GeneID" id="81359824"/>
<keyword evidence="2" id="KW-1185">Reference proteome</keyword>
<organism evidence="1 2">
    <name type="scientific">Penicillium argentinense</name>
    <dbReference type="NCBI Taxonomy" id="1131581"/>
    <lineage>
        <taxon>Eukaryota</taxon>
        <taxon>Fungi</taxon>
        <taxon>Dikarya</taxon>
        <taxon>Ascomycota</taxon>
        <taxon>Pezizomycotina</taxon>
        <taxon>Eurotiomycetes</taxon>
        <taxon>Eurotiomycetidae</taxon>
        <taxon>Eurotiales</taxon>
        <taxon>Aspergillaceae</taxon>
        <taxon>Penicillium</taxon>
    </lineage>
</organism>
<protein>
    <submittedName>
        <fullName evidence="1">Uncharacterized protein</fullName>
    </submittedName>
</protein>
<sequence>MQRNCQFAALLHGLMHLEDGGQPTIPLTDTGSTVHRRTSSGINGIRALTAARRSTSQML</sequence>
<reference evidence="1" key="1">
    <citation type="submission" date="2022-11" db="EMBL/GenBank/DDBJ databases">
        <authorList>
            <person name="Petersen C."/>
        </authorList>
    </citation>
    <scope>NUCLEOTIDE SEQUENCE</scope>
    <source>
        <strain evidence="1">IBT 30761</strain>
    </source>
</reference>
<proteinExistence type="predicted"/>
<reference evidence="1" key="2">
    <citation type="journal article" date="2023" name="IMA Fungus">
        <title>Comparative genomic study of the Penicillium genus elucidates a diverse pangenome and 15 lateral gene transfer events.</title>
        <authorList>
            <person name="Petersen C."/>
            <person name="Sorensen T."/>
            <person name="Nielsen M.R."/>
            <person name="Sondergaard T.E."/>
            <person name="Sorensen J.L."/>
            <person name="Fitzpatrick D.A."/>
            <person name="Frisvad J.C."/>
            <person name="Nielsen K.L."/>
        </authorList>
    </citation>
    <scope>NUCLEOTIDE SEQUENCE</scope>
    <source>
        <strain evidence="1">IBT 30761</strain>
    </source>
</reference>